<dbReference type="Pfam" id="PF01037">
    <property type="entry name" value="AsnC_trans_reg"/>
    <property type="match status" value="1"/>
</dbReference>
<dbReference type="SUPFAM" id="SSF54909">
    <property type="entry name" value="Dimeric alpha+beta barrel"/>
    <property type="match status" value="1"/>
</dbReference>
<evidence type="ECO:0000313" key="3">
    <source>
        <dbReference type="Proteomes" id="UP000653099"/>
    </source>
</evidence>
<comment type="caution">
    <text evidence="2">The sequence shown here is derived from an EMBL/GenBank/DDBJ whole genome shotgun (WGS) entry which is preliminary data.</text>
</comment>
<dbReference type="InterPro" id="IPR011008">
    <property type="entry name" value="Dimeric_a/b-barrel"/>
</dbReference>
<proteinExistence type="predicted"/>
<accession>A0A830EQU3</accession>
<dbReference type="OrthoDB" id="8136at2157"/>
<dbReference type="InterPro" id="IPR019887">
    <property type="entry name" value="Tscrpt_reg_AsnC/Lrp_C"/>
</dbReference>
<reference evidence="2" key="2">
    <citation type="submission" date="2020-09" db="EMBL/GenBank/DDBJ databases">
        <authorList>
            <person name="Sun Q."/>
            <person name="Ohkuma M."/>
        </authorList>
    </citation>
    <scope>NUCLEOTIDE SEQUENCE</scope>
    <source>
        <strain evidence="2">JCM 14359</strain>
    </source>
</reference>
<evidence type="ECO:0000259" key="1">
    <source>
        <dbReference type="Pfam" id="PF01037"/>
    </source>
</evidence>
<protein>
    <recommendedName>
        <fullName evidence="1">Transcription regulator AsnC/Lrp ligand binding domain-containing protein</fullName>
    </recommendedName>
</protein>
<keyword evidence="3" id="KW-1185">Reference proteome</keyword>
<gene>
    <name evidence="2" type="ORF">GCM10008995_17430</name>
</gene>
<dbReference type="EMBL" id="BMOC01000010">
    <property type="protein sequence ID" value="GGJ08044.1"/>
    <property type="molecule type" value="Genomic_DNA"/>
</dbReference>
<reference evidence="2" key="1">
    <citation type="journal article" date="2014" name="Int. J. Syst. Evol. Microbiol.">
        <title>Complete genome sequence of Corynebacterium casei LMG S-19264T (=DSM 44701T), isolated from a smear-ripened cheese.</title>
        <authorList>
            <consortium name="US DOE Joint Genome Institute (JGI-PGF)"/>
            <person name="Walter F."/>
            <person name="Albersmeier A."/>
            <person name="Kalinowski J."/>
            <person name="Ruckert C."/>
        </authorList>
    </citation>
    <scope>NUCLEOTIDE SEQUENCE</scope>
    <source>
        <strain evidence="2">JCM 14359</strain>
    </source>
</reference>
<name>A0A830EQU3_9EURY</name>
<organism evidence="2 3">
    <name type="scientific">Halobellus salinus</name>
    <dbReference type="NCBI Taxonomy" id="931585"/>
    <lineage>
        <taxon>Archaea</taxon>
        <taxon>Methanobacteriati</taxon>
        <taxon>Methanobacteriota</taxon>
        <taxon>Stenosarchaea group</taxon>
        <taxon>Halobacteria</taxon>
        <taxon>Halobacteriales</taxon>
        <taxon>Haloferacaceae</taxon>
        <taxon>Halobellus</taxon>
    </lineage>
</organism>
<dbReference type="AlphaFoldDB" id="A0A830EQU3"/>
<feature type="domain" description="Transcription regulator AsnC/Lrp ligand binding" evidence="1">
    <location>
        <begin position="6"/>
        <end position="76"/>
    </location>
</feature>
<dbReference type="Gene3D" id="3.30.70.920">
    <property type="match status" value="1"/>
</dbReference>
<evidence type="ECO:0000313" key="2">
    <source>
        <dbReference type="EMBL" id="GGJ08044.1"/>
    </source>
</evidence>
<dbReference type="RefSeq" id="WP_188787022.1">
    <property type="nucleotide sequence ID" value="NZ_BMOC01000010.1"/>
</dbReference>
<dbReference type="Proteomes" id="UP000653099">
    <property type="component" value="Unassembled WGS sequence"/>
</dbReference>
<sequence length="77" mass="8176">MVHAFVMIETGPGESEGLLETVRALDSVVEAHVVAGGYDIVAEADAAEVYEVLSTASTGIRNLESVMDTKTYIAMDE</sequence>